<organism evidence="3 4">
    <name type="scientific">Sphingomonas lycopersici</name>
    <dbReference type="NCBI Taxonomy" id="2951807"/>
    <lineage>
        <taxon>Bacteria</taxon>
        <taxon>Pseudomonadati</taxon>
        <taxon>Pseudomonadota</taxon>
        <taxon>Alphaproteobacteria</taxon>
        <taxon>Sphingomonadales</taxon>
        <taxon>Sphingomonadaceae</taxon>
        <taxon>Sphingomonas</taxon>
    </lineage>
</organism>
<sequence>MDKRFASGTDAIGRTPAEPGEISVEPEDEPFNERATDHWPAIGLKAGAAALLGIALIAWPAMTVAVLVAVFAAYCFADALFSVILATHHARIGSGWLALGAVGLIDAITGIVALARPAATVDALLTMVTAWAIIVGLATIFGAGQLRPDHGRGWLIGSGLAIFFAGVLLGIGPALGFEVVKSFLAVGLLVSGAFLFALAYQLRLHRGDHHHAQRPAWRAATSHGEWR</sequence>
<feature type="transmembrane region" description="Helical" evidence="2">
    <location>
        <begin position="154"/>
        <end position="176"/>
    </location>
</feature>
<comment type="caution">
    <text evidence="3">The sequence shown here is derived from an EMBL/GenBank/DDBJ whole genome shotgun (WGS) entry which is preliminary data.</text>
</comment>
<dbReference type="PANTHER" id="PTHR34989">
    <property type="entry name" value="PROTEIN HDED"/>
    <property type="match status" value="1"/>
</dbReference>
<feature type="transmembrane region" description="Helical" evidence="2">
    <location>
        <begin position="65"/>
        <end position="84"/>
    </location>
</feature>
<protein>
    <submittedName>
        <fullName evidence="3">DUF308 domain-containing protein</fullName>
    </submittedName>
</protein>
<evidence type="ECO:0000256" key="1">
    <source>
        <dbReference type="SAM" id="MobiDB-lite"/>
    </source>
</evidence>
<dbReference type="PANTHER" id="PTHR34989:SF1">
    <property type="entry name" value="PROTEIN HDED"/>
    <property type="match status" value="1"/>
</dbReference>
<evidence type="ECO:0000313" key="4">
    <source>
        <dbReference type="Proteomes" id="UP001165565"/>
    </source>
</evidence>
<dbReference type="InterPro" id="IPR005325">
    <property type="entry name" value="DUF308_memb"/>
</dbReference>
<dbReference type="AlphaFoldDB" id="A0AA42CVV6"/>
<feature type="transmembrane region" description="Helical" evidence="2">
    <location>
        <begin position="96"/>
        <end position="115"/>
    </location>
</feature>
<dbReference type="Proteomes" id="UP001165565">
    <property type="component" value="Unassembled WGS sequence"/>
</dbReference>
<dbReference type="InterPro" id="IPR052712">
    <property type="entry name" value="Acid_resist_chaperone_HdeD"/>
</dbReference>
<keyword evidence="2" id="KW-0472">Membrane</keyword>
<proteinExistence type="predicted"/>
<keyword evidence="2" id="KW-1133">Transmembrane helix</keyword>
<gene>
    <name evidence="3" type="ORF">NEE01_19910</name>
</gene>
<dbReference type="GO" id="GO:0005886">
    <property type="term" value="C:plasma membrane"/>
    <property type="evidence" value="ECO:0007669"/>
    <property type="project" value="TreeGrafter"/>
</dbReference>
<feature type="transmembrane region" description="Helical" evidence="2">
    <location>
        <begin position="182"/>
        <end position="200"/>
    </location>
</feature>
<keyword evidence="2" id="KW-0812">Transmembrane</keyword>
<keyword evidence="4" id="KW-1185">Reference proteome</keyword>
<dbReference type="RefSeq" id="WP_179512539.1">
    <property type="nucleotide sequence ID" value="NZ_JANFAV010000018.1"/>
</dbReference>
<reference evidence="3" key="1">
    <citation type="submission" date="2022-06" db="EMBL/GenBank/DDBJ databases">
        <title>Sphingomonas sp. nov. isolated from rhizosphere soil of tomato.</title>
        <authorList>
            <person name="Dong H."/>
            <person name="Gao R."/>
        </authorList>
    </citation>
    <scope>NUCLEOTIDE SEQUENCE</scope>
    <source>
        <strain evidence="3">MMSM24</strain>
    </source>
</reference>
<name>A0AA42CVV6_9SPHN</name>
<feature type="transmembrane region" description="Helical" evidence="2">
    <location>
        <begin position="42"/>
        <end position="59"/>
    </location>
</feature>
<dbReference type="EMBL" id="JANFAV010000018">
    <property type="protein sequence ID" value="MCW6537051.1"/>
    <property type="molecule type" value="Genomic_DNA"/>
</dbReference>
<feature type="region of interest" description="Disordered" evidence="1">
    <location>
        <begin position="1"/>
        <end position="32"/>
    </location>
</feature>
<evidence type="ECO:0000256" key="2">
    <source>
        <dbReference type="SAM" id="Phobius"/>
    </source>
</evidence>
<dbReference type="Pfam" id="PF03729">
    <property type="entry name" value="DUF308"/>
    <property type="match status" value="1"/>
</dbReference>
<accession>A0AA42CVV6</accession>
<evidence type="ECO:0000313" key="3">
    <source>
        <dbReference type="EMBL" id="MCW6537051.1"/>
    </source>
</evidence>
<feature type="transmembrane region" description="Helical" evidence="2">
    <location>
        <begin position="121"/>
        <end position="142"/>
    </location>
</feature>